<accession>A0A4Y8W9C6</accession>
<dbReference type="InterPro" id="IPR051083">
    <property type="entry name" value="GrpII_Intron_Splice-Mob/Def"/>
</dbReference>
<dbReference type="GO" id="GO:0003723">
    <property type="term" value="F:RNA binding"/>
    <property type="evidence" value="ECO:0007669"/>
    <property type="project" value="InterPro"/>
</dbReference>
<evidence type="ECO:0000256" key="2">
    <source>
        <dbReference type="ARBA" id="ARBA00022679"/>
    </source>
</evidence>
<dbReference type="PANTHER" id="PTHR34047">
    <property type="entry name" value="NUCLEAR INTRON MATURASE 1, MITOCHONDRIAL-RELATED"/>
    <property type="match status" value="1"/>
</dbReference>
<dbReference type="InterPro" id="IPR009003">
    <property type="entry name" value="Peptidase_S1_PA"/>
</dbReference>
<evidence type="ECO:0000256" key="8">
    <source>
        <dbReference type="ARBA" id="ARBA00034120"/>
    </source>
</evidence>
<keyword evidence="4" id="KW-0479">Metal-binding</keyword>
<keyword evidence="7" id="KW-0051">Antiviral defense</keyword>
<dbReference type="InterPro" id="IPR000123">
    <property type="entry name" value="Reverse_transcriptase_msDNA"/>
</dbReference>
<dbReference type="InterPro" id="IPR043502">
    <property type="entry name" value="DNA/RNA_pol_sf"/>
</dbReference>
<keyword evidence="11" id="KW-0378">Hydrolase</keyword>
<comment type="similarity">
    <text evidence="8">Belongs to the bacterial reverse transcriptase family.</text>
</comment>
<dbReference type="GO" id="GO:0046872">
    <property type="term" value="F:metal ion binding"/>
    <property type="evidence" value="ECO:0007669"/>
    <property type="project" value="UniProtKB-KW"/>
</dbReference>
<comment type="caution">
    <text evidence="11">The sequence shown here is derived from an EMBL/GenBank/DDBJ whole genome shotgun (WGS) entry which is preliminary data.</text>
</comment>
<evidence type="ECO:0000256" key="9">
    <source>
        <dbReference type="ARBA" id="ARBA00048173"/>
    </source>
</evidence>
<comment type="catalytic activity">
    <reaction evidence="9">
        <text>DNA(n) + a 2'-deoxyribonucleoside 5'-triphosphate = DNA(n+1) + diphosphate</text>
        <dbReference type="Rhea" id="RHEA:22508"/>
        <dbReference type="Rhea" id="RHEA-COMP:17339"/>
        <dbReference type="Rhea" id="RHEA-COMP:17340"/>
        <dbReference type="ChEBI" id="CHEBI:33019"/>
        <dbReference type="ChEBI" id="CHEBI:61560"/>
        <dbReference type="ChEBI" id="CHEBI:173112"/>
        <dbReference type="EC" id="2.7.7.49"/>
    </reaction>
</comment>
<dbReference type="EC" id="2.7.7.49" evidence="1"/>
<keyword evidence="11" id="KW-0645">Protease</keyword>
<keyword evidence="6" id="KW-0695">RNA-directed DNA polymerase</keyword>
<dbReference type="SUPFAM" id="SSF50494">
    <property type="entry name" value="Trypsin-like serine proteases"/>
    <property type="match status" value="1"/>
</dbReference>
<evidence type="ECO:0000313" key="12">
    <source>
        <dbReference type="Proteomes" id="UP000297753"/>
    </source>
</evidence>
<evidence type="ECO:0000256" key="4">
    <source>
        <dbReference type="ARBA" id="ARBA00022723"/>
    </source>
</evidence>
<feature type="domain" description="Reverse transcriptase" evidence="10">
    <location>
        <begin position="47"/>
        <end position="274"/>
    </location>
</feature>
<dbReference type="EMBL" id="SATR01000094">
    <property type="protein sequence ID" value="TFH89223.1"/>
    <property type="molecule type" value="Genomic_DNA"/>
</dbReference>
<dbReference type="GO" id="GO:0008233">
    <property type="term" value="F:peptidase activity"/>
    <property type="evidence" value="ECO:0007669"/>
    <property type="project" value="UniProtKB-KW"/>
</dbReference>
<dbReference type="Proteomes" id="UP000297753">
    <property type="component" value="Unassembled WGS sequence"/>
</dbReference>
<dbReference type="AlphaFoldDB" id="A0A4Y8W9C6"/>
<keyword evidence="12" id="KW-1185">Reference proteome</keyword>
<keyword evidence="5" id="KW-0460">Magnesium</keyword>
<name>A0A4Y8W9C6_9VIBR</name>
<organism evidence="11 12">
    <name type="scientific">Vibrio ouci</name>
    <dbReference type="NCBI Taxonomy" id="2499078"/>
    <lineage>
        <taxon>Bacteria</taxon>
        <taxon>Pseudomonadati</taxon>
        <taxon>Pseudomonadota</taxon>
        <taxon>Gammaproteobacteria</taxon>
        <taxon>Vibrionales</taxon>
        <taxon>Vibrionaceae</taxon>
        <taxon>Vibrio</taxon>
    </lineage>
</organism>
<protein>
    <recommendedName>
        <fullName evidence="1">RNA-directed DNA polymerase</fullName>
        <ecNumber evidence="1">2.7.7.49</ecNumber>
    </recommendedName>
</protein>
<evidence type="ECO:0000313" key="11">
    <source>
        <dbReference type="EMBL" id="TFH89223.1"/>
    </source>
</evidence>
<evidence type="ECO:0000256" key="1">
    <source>
        <dbReference type="ARBA" id="ARBA00012493"/>
    </source>
</evidence>
<gene>
    <name evidence="11" type="ORF">ELS82_23410</name>
</gene>
<evidence type="ECO:0000256" key="6">
    <source>
        <dbReference type="ARBA" id="ARBA00022918"/>
    </source>
</evidence>
<dbReference type="InterPro" id="IPR000477">
    <property type="entry name" value="RT_dom"/>
</dbReference>
<keyword evidence="3" id="KW-0548">Nucleotidyltransferase</keyword>
<evidence type="ECO:0000259" key="10">
    <source>
        <dbReference type="PROSITE" id="PS50878"/>
    </source>
</evidence>
<dbReference type="InterPro" id="IPR043504">
    <property type="entry name" value="Peptidase_S1_PA_chymotrypsin"/>
</dbReference>
<dbReference type="OrthoDB" id="7055795at2"/>
<dbReference type="SUPFAM" id="SSF56672">
    <property type="entry name" value="DNA/RNA polymerases"/>
    <property type="match status" value="1"/>
</dbReference>
<dbReference type="PRINTS" id="PR00866">
    <property type="entry name" value="RNADNAPOLMS"/>
</dbReference>
<dbReference type="GO" id="GO:0006508">
    <property type="term" value="P:proteolysis"/>
    <property type="evidence" value="ECO:0007669"/>
    <property type="project" value="UniProtKB-KW"/>
</dbReference>
<reference evidence="11 12" key="1">
    <citation type="submission" date="2019-01" db="EMBL/GenBank/DDBJ databases">
        <title>Vibrio BEI176 sp. nov, a marine bacterium isolated from China: eastern marignal seas.</title>
        <authorList>
            <person name="Li B."/>
        </authorList>
    </citation>
    <scope>NUCLEOTIDE SEQUENCE [LARGE SCALE GENOMIC DNA]</scope>
    <source>
        <strain evidence="11 12">BEI176</strain>
    </source>
</reference>
<evidence type="ECO:0000256" key="5">
    <source>
        <dbReference type="ARBA" id="ARBA00022842"/>
    </source>
</evidence>
<dbReference type="GO" id="GO:0051607">
    <property type="term" value="P:defense response to virus"/>
    <property type="evidence" value="ECO:0007669"/>
    <property type="project" value="UniProtKB-KW"/>
</dbReference>
<evidence type="ECO:0000256" key="7">
    <source>
        <dbReference type="ARBA" id="ARBA00023118"/>
    </source>
</evidence>
<dbReference type="GO" id="GO:0003964">
    <property type="term" value="F:RNA-directed DNA polymerase activity"/>
    <property type="evidence" value="ECO:0007669"/>
    <property type="project" value="UniProtKB-KW"/>
</dbReference>
<proteinExistence type="inferred from homology"/>
<keyword evidence="2" id="KW-0808">Transferase</keyword>
<dbReference type="PANTHER" id="PTHR34047:SF7">
    <property type="entry name" value="RNA-DIRECTED DNA POLYMERASE"/>
    <property type="match status" value="1"/>
</dbReference>
<dbReference type="CDD" id="cd03487">
    <property type="entry name" value="RT_Bac_retron_II"/>
    <property type="match status" value="1"/>
</dbReference>
<evidence type="ECO:0000256" key="3">
    <source>
        <dbReference type="ARBA" id="ARBA00022695"/>
    </source>
</evidence>
<dbReference type="PROSITE" id="PS50878">
    <property type="entry name" value="RT_POL"/>
    <property type="match status" value="1"/>
</dbReference>
<dbReference type="Gene3D" id="2.40.10.10">
    <property type="entry name" value="Trypsin-like serine proteases"/>
    <property type="match status" value="2"/>
</dbReference>
<sequence length="567" mass="63958">MVDISLISQIAAKAAFSSSIQVPLPNNLKDCSCVEGLAQYLGFTNYDDLKILIYPSVDHLYKGFSIPKKNGEFRLIDAPKKELKKIQRFLANELAQVYTPRNATHGFVKDRSIVTNASKHVDKKYVLNLDLEDFFGSIHFGRVRNLFQSHPLNLHHSVATVLSHLCCHNGKLPQGAPTSPIISNMIAYRLDKQLQTLASKNRCTYTRYADDITFSFTQTRGRLPKPIAVLTRDLQLSLGNELKELITENGFVINSDKTRIAARSNRQEVTGVIVNERMNVSRKYIKQTRSMLYAWKKFGLEDAEDTYLRQFHGKTVFEKHQRRIDEKKGQFFKKIVKGRINFIKMVRGADDLIYRKVAYEFSVLIGKPKPELVQTPLDKACDSIFIVENLLDDSQGTAFLLKGIGIVTNEHVVRGIDEDLSELLELFRHHEQETKRPVKFQKSCRSRDLAILKPTTSYNGIKRLQVGDDSQIGIGSVVTVLGFPQYSPGETPYINTGKIIQSKVLFGERVWLLDIPVIHGNSGGPVLNDRQEVIGVAAIGSPTHDLSTKLHGFIPISTLLAYVEECN</sequence>
<dbReference type="Pfam" id="PF13365">
    <property type="entry name" value="Trypsin_2"/>
    <property type="match status" value="1"/>
</dbReference>
<dbReference type="RefSeq" id="WP_134837579.1">
    <property type="nucleotide sequence ID" value="NZ_SATR01000094.1"/>
</dbReference>
<dbReference type="Pfam" id="PF00078">
    <property type="entry name" value="RVT_1"/>
    <property type="match status" value="1"/>
</dbReference>